<evidence type="ECO:0008006" key="3">
    <source>
        <dbReference type="Google" id="ProtNLM"/>
    </source>
</evidence>
<sequence>MQLHDHLKSTGESVDDFANRIGEAISTIRKIAYRQRQPSLPLAVKIERATDGVVTSADMLLDASAEVAA</sequence>
<proteinExistence type="predicted"/>
<dbReference type="EMBL" id="LQQO01000056">
    <property type="protein sequence ID" value="KZE09143.1"/>
    <property type="molecule type" value="Genomic_DNA"/>
</dbReference>
<organism evidence="1 2">
    <name type="scientific">Sphingomonas hankookensis</name>
    <dbReference type="NCBI Taxonomy" id="563996"/>
    <lineage>
        <taxon>Bacteria</taxon>
        <taxon>Pseudomonadati</taxon>
        <taxon>Pseudomonadota</taxon>
        <taxon>Alphaproteobacteria</taxon>
        <taxon>Sphingomonadales</taxon>
        <taxon>Sphingomonadaceae</taxon>
        <taxon>Sphingomonas</taxon>
    </lineage>
</organism>
<protein>
    <recommendedName>
        <fullName evidence="3">HTH cro/C1-type domain-containing protein</fullName>
    </recommendedName>
</protein>
<dbReference type="SUPFAM" id="SSF47413">
    <property type="entry name" value="lambda repressor-like DNA-binding domains"/>
    <property type="match status" value="1"/>
</dbReference>
<dbReference type="Proteomes" id="UP000076609">
    <property type="component" value="Unassembled WGS sequence"/>
</dbReference>
<evidence type="ECO:0000313" key="1">
    <source>
        <dbReference type="EMBL" id="KZE09143.1"/>
    </source>
</evidence>
<keyword evidence="2" id="KW-1185">Reference proteome</keyword>
<evidence type="ECO:0000313" key="2">
    <source>
        <dbReference type="Proteomes" id="UP000076609"/>
    </source>
</evidence>
<dbReference type="InterPro" id="IPR010982">
    <property type="entry name" value="Lambda_DNA-bd_dom_sf"/>
</dbReference>
<reference evidence="2" key="1">
    <citation type="submission" date="2016-01" db="EMBL/GenBank/DDBJ databases">
        <title>Draft genome of Chromobacterium sp. F49.</title>
        <authorList>
            <person name="Hong K.W."/>
        </authorList>
    </citation>
    <scope>NUCLEOTIDE SEQUENCE [LARGE SCALE GENOMIC DNA]</scope>
    <source>
        <strain evidence="2">CN3</strain>
    </source>
</reference>
<accession>A0ABR5Y8C9</accession>
<gene>
    <name evidence="1" type="ORF">AVT10_06750</name>
</gene>
<dbReference type="RefSeq" id="WP_066693537.1">
    <property type="nucleotide sequence ID" value="NZ_LQQO01000056.1"/>
</dbReference>
<comment type="caution">
    <text evidence="1">The sequence shown here is derived from an EMBL/GenBank/DDBJ whole genome shotgun (WGS) entry which is preliminary data.</text>
</comment>
<name>A0ABR5Y8C9_9SPHN</name>
<dbReference type="Gene3D" id="1.10.260.40">
    <property type="entry name" value="lambda repressor-like DNA-binding domains"/>
    <property type="match status" value="1"/>
</dbReference>